<dbReference type="EMBL" id="QGNW01000050">
    <property type="protein sequence ID" value="RVX06624.1"/>
    <property type="molecule type" value="Genomic_DNA"/>
</dbReference>
<accession>A0A438JCD8</accession>
<organism evidence="2 3">
    <name type="scientific">Vitis vinifera</name>
    <name type="common">Grape</name>
    <dbReference type="NCBI Taxonomy" id="29760"/>
    <lineage>
        <taxon>Eukaryota</taxon>
        <taxon>Viridiplantae</taxon>
        <taxon>Streptophyta</taxon>
        <taxon>Embryophyta</taxon>
        <taxon>Tracheophyta</taxon>
        <taxon>Spermatophyta</taxon>
        <taxon>Magnoliopsida</taxon>
        <taxon>eudicotyledons</taxon>
        <taxon>Gunneridae</taxon>
        <taxon>Pentapetalae</taxon>
        <taxon>rosids</taxon>
        <taxon>Vitales</taxon>
        <taxon>Vitaceae</taxon>
        <taxon>Viteae</taxon>
        <taxon>Vitis</taxon>
    </lineage>
</organism>
<evidence type="ECO:0000256" key="1">
    <source>
        <dbReference type="SAM" id="MobiDB-lite"/>
    </source>
</evidence>
<feature type="region of interest" description="Disordered" evidence="1">
    <location>
        <begin position="92"/>
        <end position="112"/>
    </location>
</feature>
<feature type="region of interest" description="Disordered" evidence="1">
    <location>
        <begin position="255"/>
        <end position="274"/>
    </location>
</feature>
<feature type="region of interest" description="Disordered" evidence="1">
    <location>
        <begin position="225"/>
        <end position="246"/>
    </location>
</feature>
<gene>
    <name evidence="2" type="ORF">CK203_029528</name>
</gene>
<evidence type="ECO:0000313" key="2">
    <source>
        <dbReference type="EMBL" id="RVX06624.1"/>
    </source>
</evidence>
<reference evidence="2 3" key="1">
    <citation type="journal article" date="2018" name="PLoS Genet.">
        <title>Population sequencing reveals clonal diversity and ancestral inbreeding in the grapevine cultivar Chardonnay.</title>
        <authorList>
            <person name="Roach M.J."/>
            <person name="Johnson D.L."/>
            <person name="Bohlmann J."/>
            <person name="van Vuuren H.J."/>
            <person name="Jones S.J."/>
            <person name="Pretorius I.S."/>
            <person name="Schmidt S.A."/>
            <person name="Borneman A.R."/>
        </authorList>
    </citation>
    <scope>NUCLEOTIDE SEQUENCE [LARGE SCALE GENOMIC DNA]</scope>
    <source>
        <strain evidence="3">cv. Chardonnay</strain>
        <tissue evidence="2">Leaf</tissue>
    </source>
</reference>
<feature type="region of interest" description="Disordered" evidence="1">
    <location>
        <begin position="1"/>
        <end position="32"/>
    </location>
</feature>
<proteinExistence type="predicted"/>
<evidence type="ECO:0000313" key="3">
    <source>
        <dbReference type="Proteomes" id="UP000288805"/>
    </source>
</evidence>
<dbReference type="Proteomes" id="UP000288805">
    <property type="component" value="Unassembled WGS sequence"/>
</dbReference>
<protein>
    <submittedName>
        <fullName evidence="2">Uncharacterized protein</fullName>
    </submittedName>
</protein>
<name>A0A438JCD8_VITVI</name>
<comment type="caution">
    <text evidence="2">The sequence shown here is derived from an EMBL/GenBank/DDBJ whole genome shotgun (WGS) entry which is preliminary data.</text>
</comment>
<dbReference type="AlphaFoldDB" id="A0A438JCD8"/>
<sequence>MSDEDISELMDLLQHEASKSKQSTSKSSPRKSKVQIIVDFFEKRKERAKVLNLKREDAYKEKTSRSQNIEGKGPEVIETTDSEAQEQQVMELESTKISRKGSETYVTKGTNRRGERSKCGMYMLMLGNGLWWLNNQIRKRKLKNLNRNQRIHQTNLPHPPVALKAPDIPEFILPGSQDSIPHLKSLPFILNMNELKTEFQDKVVMEASLNIEDLMKNQRAASGAQFSRCRQEAKSQALQHEQGQKGDELKAIAPHAQRRTSHLPQDEEYCSTEDGGPDAFGYEAYFKEMQQKREVEVKQQMTTMDYPVIANFRSHIGASDEDTERKEEGPDCELECSIMG</sequence>
<feature type="compositionally biased region" description="Basic and acidic residues" evidence="1">
    <location>
        <begin position="93"/>
        <end position="102"/>
    </location>
</feature>